<dbReference type="EMBL" id="OZ037952">
    <property type="protein sequence ID" value="CAL1717347.1"/>
    <property type="molecule type" value="Genomic_DNA"/>
</dbReference>
<gene>
    <name evidence="2" type="ORF">GFSPODELE1_LOCUS11184</name>
</gene>
<keyword evidence="1" id="KW-0472">Membrane</keyword>
<feature type="transmembrane region" description="Helical" evidence="1">
    <location>
        <begin position="149"/>
        <end position="169"/>
    </location>
</feature>
<evidence type="ECO:0000256" key="1">
    <source>
        <dbReference type="SAM" id="Phobius"/>
    </source>
</evidence>
<feature type="transmembrane region" description="Helical" evidence="1">
    <location>
        <begin position="320"/>
        <end position="341"/>
    </location>
</feature>
<evidence type="ECO:0000313" key="2">
    <source>
        <dbReference type="EMBL" id="CAL1717347.1"/>
    </source>
</evidence>
<feature type="transmembrane region" description="Helical" evidence="1">
    <location>
        <begin position="118"/>
        <end position="137"/>
    </location>
</feature>
<organism evidence="2 3">
    <name type="scientific">Somion occarium</name>
    <dbReference type="NCBI Taxonomy" id="3059160"/>
    <lineage>
        <taxon>Eukaryota</taxon>
        <taxon>Fungi</taxon>
        <taxon>Dikarya</taxon>
        <taxon>Basidiomycota</taxon>
        <taxon>Agaricomycotina</taxon>
        <taxon>Agaricomycetes</taxon>
        <taxon>Polyporales</taxon>
        <taxon>Cerrenaceae</taxon>
        <taxon>Somion</taxon>
    </lineage>
</organism>
<protein>
    <recommendedName>
        <fullName evidence="4">G-protein coupled receptors family 1 profile domain-containing protein</fullName>
    </recommendedName>
</protein>
<proteinExistence type="predicted"/>
<sequence>MVDQRRQHRLCPGWVPGKRSHVMPVDGQRLQTISGEEWGFLSNLHPLFSSSIILHRSSSDLSRACLVHLICDIVLFYVIVFSLTQASTGSIDTAYNVMYIPVKRTLSDRHDDNVMLDVFLAFQFIGGIGNIAMLLTAIFSRRVIRHSTWLNFCVTWVIFSISYTLLFFAGQQRSSLQTAYPLCLTQASLIYGAPVLVAYASVSLVAQVALSARALILFKIHKPSPYQTLLLLIVPYILWFSAVIAALVSGVKFPETVSRNFDDGGLYCEITTGIPGRIVAVLVGIALVLAFTLEIMLGVTLRKNWAAFEGHHSKLPMSMIIRVAVFVGVSVLAFSTVFVFLSRQFSVSNVVLSLLPFFSFVTFATQKDLLSVWTFRPHP</sequence>
<feature type="transmembrane region" description="Helical" evidence="1">
    <location>
        <begin position="189"/>
        <end position="216"/>
    </location>
</feature>
<keyword evidence="3" id="KW-1185">Reference proteome</keyword>
<feature type="transmembrane region" description="Helical" evidence="1">
    <location>
        <begin position="278"/>
        <end position="299"/>
    </location>
</feature>
<keyword evidence="1" id="KW-0812">Transmembrane</keyword>
<evidence type="ECO:0000313" key="3">
    <source>
        <dbReference type="Proteomes" id="UP001497453"/>
    </source>
</evidence>
<keyword evidence="1" id="KW-1133">Transmembrane helix</keyword>
<name>A0ABP1EBF0_9APHY</name>
<feature type="transmembrane region" description="Helical" evidence="1">
    <location>
        <begin position="347"/>
        <end position="365"/>
    </location>
</feature>
<reference evidence="3" key="1">
    <citation type="submission" date="2024-04" db="EMBL/GenBank/DDBJ databases">
        <authorList>
            <person name="Shaw F."/>
            <person name="Minotto A."/>
        </authorList>
    </citation>
    <scope>NUCLEOTIDE SEQUENCE [LARGE SCALE GENOMIC DNA]</scope>
</reference>
<evidence type="ECO:0008006" key="4">
    <source>
        <dbReference type="Google" id="ProtNLM"/>
    </source>
</evidence>
<accession>A0ABP1EBF0</accession>
<feature type="transmembrane region" description="Helical" evidence="1">
    <location>
        <begin position="64"/>
        <end position="83"/>
    </location>
</feature>
<dbReference type="Proteomes" id="UP001497453">
    <property type="component" value="Chromosome 9"/>
</dbReference>
<feature type="transmembrane region" description="Helical" evidence="1">
    <location>
        <begin position="228"/>
        <end position="251"/>
    </location>
</feature>